<evidence type="ECO:0000256" key="11">
    <source>
        <dbReference type="RuleBase" id="RU003357"/>
    </source>
</evidence>
<dbReference type="RefSeq" id="WP_084016123.1">
    <property type="nucleotide sequence ID" value="NZ_FWXS01000002.1"/>
</dbReference>
<reference evidence="14 15" key="1">
    <citation type="submission" date="2017-04" db="EMBL/GenBank/DDBJ databases">
        <authorList>
            <person name="Afonso C.L."/>
            <person name="Miller P.J."/>
            <person name="Scott M.A."/>
            <person name="Spackman E."/>
            <person name="Goraichik I."/>
            <person name="Dimitrov K.M."/>
            <person name="Suarez D.L."/>
            <person name="Swayne D.E."/>
        </authorList>
    </citation>
    <scope>NUCLEOTIDE SEQUENCE [LARGE SCALE GENOMIC DNA]</scope>
    <source>
        <strain evidence="14 15">CGMCC 1.12708</strain>
    </source>
</reference>
<evidence type="ECO:0000256" key="1">
    <source>
        <dbReference type="ARBA" id="ARBA00004571"/>
    </source>
</evidence>
<comment type="similarity">
    <text evidence="10 11">Belongs to the TonB-dependent receptor family.</text>
</comment>
<dbReference type="GO" id="GO:0009279">
    <property type="term" value="C:cell outer membrane"/>
    <property type="evidence" value="ECO:0007669"/>
    <property type="project" value="UniProtKB-SubCell"/>
</dbReference>
<evidence type="ECO:0000256" key="9">
    <source>
        <dbReference type="ARBA" id="ARBA00023237"/>
    </source>
</evidence>
<gene>
    <name evidence="14" type="ORF">SAMN06296427_10272</name>
</gene>
<keyword evidence="6 11" id="KW-0798">TonB box</keyword>
<keyword evidence="15" id="KW-1185">Reference proteome</keyword>
<dbReference type="AlphaFoldDB" id="A0A1W1Z1L4"/>
<dbReference type="Gene3D" id="2.60.40.1120">
    <property type="entry name" value="Carboxypeptidase-like, regulatory domain"/>
    <property type="match status" value="1"/>
</dbReference>
<keyword evidence="4 10" id="KW-0812">Transmembrane</keyword>
<dbReference type="SUPFAM" id="SSF49464">
    <property type="entry name" value="Carboxypeptidase regulatory domain-like"/>
    <property type="match status" value="1"/>
</dbReference>
<keyword evidence="2 10" id="KW-0813">Transport</keyword>
<keyword evidence="7 10" id="KW-0472">Membrane</keyword>
<feature type="domain" description="TonB-dependent receptor-like beta-barrel" evidence="12">
    <location>
        <begin position="307"/>
        <end position="755"/>
    </location>
</feature>
<dbReference type="STRING" id="1434700.SAMN06296427_10272"/>
<dbReference type="OrthoDB" id="9795928at2"/>
<dbReference type="GO" id="GO:0044718">
    <property type="term" value="P:siderophore transmembrane transport"/>
    <property type="evidence" value="ECO:0007669"/>
    <property type="project" value="TreeGrafter"/>
</dbReference>
<dbReference type="InterPro" id="IPR039426">
    <property type="entry name" value="TonB-dep_rcpt-like"/>
</dbReference>
<dbReference type="Gene3D" id="2.40.170.20">
    <property type="entry name" value="TonB-dependent receptor, beta-barrel domain"/>
    <property type="match status" value="1"/>
</dbReference>
<evidence type="ECO:0000256" key="3">
    <source>
        <dbReference type="ARBA" id="ARBA00022452"/>
    </source>
</evidence>
<dbReference type="SUPFAM" id="SSF56935">
    <property type="entry name" value="Porins"/>
    <property type="match status" value="1"/>
</dbReference>
<keyword evidence="9 10" id="KW-0998">Cell outer membrane</keyword>
<comment type="subcellular location">
    <subcellularLocation>
        <location evidence="1 10">Cell outer membrane</location>
        <topology evidence="1 10">Multi-pass membrane protein</topology>
    </subcellularLocation>
</comment>
<dbReference type="PANTHER" id="PTHR30069">
    <property type="entry name" value="TONB-DEPENDENT OUTER MEMBRANE RECEPTOR"/>
    <property type="match status" value="1"/>
</dbReference>
<evidence type="ECO:0000256" key="2">
    <source>
        <dbReference type="ARBA" id="ARBA00022448"/>
    </source>
</evidence>
<sequence length="789" mass="90177">MRTLYLVFISIFVGINAYSQIKISGKITDEQKNPLSGVQIHIGESETISDANGYYQIHSLEKGNYEIHIFLDGFNELIKEINLTQNQTLNFTLSKSVMVLEESVITHIHQKNVNNVETVNQEFLQAEYSGSLAKSLEKIPGIQAMEIGSGTSKPVIRGLGFNRVLVAENGIKQEGQQWGADHGLEVNPWSVEEVKVIKGAGTLEYGSDAISGVIALNNDSKPLPNSFSGDWILFGRIANQAIGSSLNLRHRKENFFYKFSASYTDFADYNIPTDHIVYLTRQIPIFNERLKNTAGNEHSVSAQVGYTSTDFESVLTVSNFYQKIGFFPGAHGIPTLDRVQDDGDRRNVEFPYQNVNHFKVLSESTLRFHPNSLKFSFGFQNNQRQEWSLFHTHYGNSQTLPEIDPDLELDFNLSTFDAQVKYQHQFNRKNKLNIGVQSQSQKNSIKGYNFLLPEFTRFNIASYITNEWEINPKWNVNYGVRFDHTEIEIQPFYDNYLYEFLSQNGNEQADEFAQRSQHLEKSFNNINGSAGILFQPNSNLDFNLNLGSSFRMPTAIELASNGIHHGSFRHEQGNPNLDTEQGWTSDLKISYHPQSWNLELNPYFYYFSNYIFLQPSGIFSPLPHGGQIYKYSQSEAMLTGAELKIEKKFWDRLNAFVSVEYLYNRQITSSNSTDYPLPFSPPMVFFTEWSYELVKNKGFVKSLEISADAKIASKQERIAQNEEITNGYTIFGAGIKSELNFNQFRANILLTADNLTNEKYFNHMSFYRALEIPEMGRNIQLIVRIPFGK</sequence>
<feature type="domain" description="TonB-dependent receptor plug" evidence="13">
    <location>
        <begin position="113"/>
        <end position="213"/>
    </location>
</feature>
<evidence type="ECO:0000313" key="14">
    <source>
        <dbReference type="EMBL" id="SMC41838.1"/>
    </source>
</evidence>
<dbReference type="InterPro" id="IPR012910">
    <property type="entry name" value="Plug_dom"/>
</dbReference>
<dbReference type="InterPro" id="IPR037066">
    <property type="entry name" value="Plug_dom_sf"/>
</dbReference>
<keyword evidence="8" id="KW-0675">Receptor</keyword>
<proteinExistence type="inferred from homology"/>
<dbReference type="Proteomes" id="UP000192393">
    <property type="component" value="Unassembled WGS sequence"/>
</dbReference>
<evidence type="ECO:0000256" key="4">
    <source>
        <dbReference type="ARBA" id="ARBA00022692"/>
    </source>
</evidence>
<dbReference type="InterPro" id="IPR008969">
    <property type="entry name" value="CarboxyPept-like_regulatory"/>
</dbReference>
<dbReference type="PROSITE" id="PS52016">
    <property type="entry name" value="TONB_DEPENDENT_REC_3"/>
    <property type="match status" value="1"/>
</dbReference>
<dbReference type="Pfam" id="PF13715">
    <property type="entry name" value="CarbopepD_reg_2"/>
    <property type="match status" value="1"/>
</dbReference>
<evidence type="ECO:0000259" key="12">
    <source>
        <dbReference type="Pfam" id="PF00593"/>
    </source>
</evidence>
<dbReference type="EMBL" id="FWXS01000002">
    <property type="protein sequence ID" value="SMC41838.1"/>
    <property type="molecule type" value="Genomic_DNA"/>
</dbReference>
<name>A0A1W1Z1L4_9FLAO</name>
<keyword evidence="5" id="KW-0732">Signal</keyword>
<protein>
    <submittedName>
        <fullName evidence="14">Iron complex outermembrane recepter protein</fullName>
    </submittedName>
</protein>
<dbReference type="Pfam" id="PF00593">
    <property type="entry name" value="TonB_dep_Rec_b-barrel"/>
    <property type="match status" value="1"/>
</dbReference>
<dbReference type="Pfam" id="PF07715">
    <property type="entry name" value="Plug"/>
    <property type="match status" value="1"/>
</dbReference>
<evidence type="ECO:0000256" key="7">
    <source>
        <dbReference type="ARBA" id="ARBA00023136"/>
    </source>
</evidence>
<dbReference type="GO" id="GO:0015344">
    <property type="term" value="F:siderophore uptake transmembrane transporter activity"/>
    <property type="evidence" value="ECO:0007669"/>
    <property type="project" value="TreeGrafter"/>
</dbReference>
<evidence type="ECO:0000313" key="15">
    <source>
        <dbReference type="Proteomes" id="UP000192393"/>
    </source>
</evidence>
<evidence type="ECO:0000256" key="8">
    <source>
        <dbReference type="ARBA" id="ARBA00023170"/>
    </source>
</evidence>
<evidence type="ECO:0000256" key="6">
    <source>
        <dbReference type="ARBA" id="ARBA00023077"/>
    </source>
</evidence>
<evidence type="ECO:0000256" key="10">
    <source>
        <dbReference type="PROSITE-ProRule" id="PRU01360"/>
    </source>
</evidence>
<keyword evidence="3 10" id="KW-1134">Transmembrane beta strand</keyword>
<dbReference type="Gene3D" id="2.170.130.10">
    <property type="entry name" value="TonB-dependent receptor, plug domain"/>
    <property type="match status" value="1"/>
</dbReference>
<accession>A0A1W1Z1L4</accession>
<dbReference type="PANTHER" id="PTHR30069:SF29">
    <property type="entry name" value="HEMOGLOBIN AND HEMOGLOBIN-HAPTOGLOBIN-BINDING PROTEIN 1-RELATED"/>
    <property type="match status" value="1"/>
</dbReference>
<dbReference type="InterPro" id="IPR000531">
    <property type="entry name" value="Beta-barrel_TonB"/>
</dbReference>
<evidence type="ECO:0000259" key="13">
    <source>
        <dbReference type="Pfam" id="PF07715"/>
    </source>
</evidence>
<organism evidence="14 15">
    <name type="scientific">Moheibacter sediminis</name>
    <dbReference type="NCBI Taxonomy" id="1434700"/>
    <lineage>
        <taxon>Bacteria</taxon>
        <taxon>Pseudomonadati</taxon>
        <taxon>Bacteroidota</taxon>
        <taxon>Flavobacteriia</taxon>
        <taxon>Flavobacteriales</taxon>
        <taxon>Weeksellaceae</taxon>
        <taxon>Moheibacter</taxon>
    </lineage>
</organism>
<evidence type="ECO:0000256" key="5">
    <source>
        <dbReference type="ARBA" id="ARBA00022729"/>
    </source>
</evidence>
<dbReference type="InterPro" id="IPR036942">
    <property type="entry name" value="Beta-barrel_TonB_sf"/>
</dbReference>